<proteinExistence type="predicted"/>
<dbReference type="GO" id="GO:0000209">
    <property type="term" value="P:protein polyubiquitination"/>
    <property type="evidence" value="ECO:0007669"/>
    <property type="project" value="TreeGrafter"/>
</dbReference>
<dbReference type="InterPro" id="IPR050952">
    <property type="entry name" value="TRIM-NHL_E3_ligases"/>
</dbReference>
<reference evidence="1" key="1">
    <citation type="journal article" date="2012" name="Nature">
        <title>The oyster genome reveals stress adaptation and complexity of shell formation.</title>
        <authorList>
            <person name="Zhang G."/>
            <person name="Fang X."/>
            <person name="Guo X."/>
            <person name="Li L."/>
            <person name="Luo R."/>
            <person name="Xu F."/>
            <person name="Yang P."/>
            <person name="Zhang L."/>
            <person name="Wang X."/>
            <person name="Qi H."/>
            <person name="Xiong Z."/>
            <person name="Que H."/>
            <person name="Xie Y."/>
            <person name="Holland P.W."/>
            <person name="Paps J."/>
            <person name="Zhu Y."/>
            <person name="Wu F."/>
            <person name="Chen Y."/>
            <person name="Wang J."/>
            <person name="Peng C."/>
            <person name="Meng J."/>
            <person name="Yang L."/>
            <person name="Liu J."/>
            <person name="Wen B."/>
            <person name="Zhang N."/>
            <person name="Huang Z."/>
            <person name="Zhu Q."/>
            <person name="Feng Y."/>
            <person name="Mount A."/>
            <person name="Hedgecock D."/>
            <person name="Xu Z."/>
            <person name="Liu Y."/>
            <person name="Domazet-Loso T."/>
            <person name="Du Y."/>
            <person name="Sun X."/>
            <person name="Zhang S."/>
            <person name="Liu B."/>
            <person name="Cheng P."/>
            <person name="Jiang X."/>
            <person name="Li J."/>
            <person name="Fan D."/>
            <person name="Wang W."/>
            <person name="Fu W."/>
            <person name="Wang T."/>
            <person name="Wang B."/>
            <person name="Zhang J."/>
            <person name="Peng Z."/>
            <person name="Li Y."/>
            <person name="Li N."/>
            <person name="Wang J."/>
            <person name="Chen M."/>
            <person name="He Y."/>
            <person name="Tan F."/>
            <person name="Song X."/>
            <person name="Zheng Q."/>
            <person name="Huang R."/>
            <person name="Yang H."/>
            <person name="Du X."/>
            <person name="Chen L."/>
            <person name="Yang M."/>
            <person name="Gaffney P.M."/>
            <person name="Wang S."/>
            <person name="Luo L."/>
            <person name="She Z."/>
            <person name="Ming Y."/>
            <person name="Huang W."/>
            <person name="Zhang S."/>
            <person name="Huang B."/>
            <person name="Zhang Y."/>
            <person name="Qu T."/>
            <person name="Ni P."/>
            <person name="Miao G."/>
            <person name="Wang J."/>
            <person name="Wang Q."/>
            <person name="Steinberg C.E."/>
            <person name="Wang H."/>
            <person name="Li N."/>
            <person name="Qian L."/>
            <person name="Zhang G."/>
            <person name="Li Y."/>
            <person name="Yang H."/>
            <person name="Liu X."/>
            <person name="Wang J."/>
            <person name="Yin Y."/>
            <person name="Wang J."/>
        </authorList>
    </citation>
    <scope>NUCLEOTIDE SEQUENCE [LARGE SCALE GENOMIC DNA]</scope>
    <source>
        <strain evidence="1">05x7-T-G4-1.051#20</strain>
    </source>
</reference>
<dbReference type="PANTHER" id="PTHR24104:SF57">
    <property type="entry name" value="BEE-MILK PROTEIN"/>
    <property type="match status" value="1"/>
</dbReference>
<protein>
    <submittedName>
        <fullName evidence="1">Tripartite motif-containing protein 3</fullName>
    </submittedName>
</protein>
<sequence length="377" mass="42562">METDLEEKESKHLVILNKQEDEIIRTISEITQRIADLMKSLHFKDVSKSRDAELRKKLPSEPKLSLSNLRPQEIHTDQLIDQSGSHLEQDNNVPTQGAECSPPDRSLLDVPRVIAAIDTGYEYQYGVACLNDTEILTHGNNNIMKLYNLHGELVRSIQTESKNHPSGIAVTMNGDIVYTDYKNGTVNIVKDTRIETVIRLEGWKPYNVCSAYSGDLMVVMNSDDDKQTKVVRYSGSTEKQTIQYDRRKSRPLYSSGGLFSTKYICENRNLDICVSDRGANAVVVVNKAGKLRFTYTGHPSTPKESFSPLGITTDSQSRIMIADWDNDCIHILEQDGQFIRYIDNCHVLGPSGLCVDSRDNLFVADDATKVKKIQYYM</sequence>
<dbReference type="GO" id="GO:0043161">
    <property type="term" value="P:proteasome-mediated ubiquitin-dependent protein catabolic process"/>
    <property type="evidence" value="ECO:0007669"/>
    <property type="project" value="TreeGrafter"/>
</dbReference>
<organism evidence="1">
    <name type="scientific">Magallana gigas</name>
    <name type="common">Pacific oyster</name>
    <name type="synonym">Crassostrea gigas</name>
    <dbReference type="NCBI Taxonomy" id="29159"/>
    <lineage>
        <taxon>Eukaryota</taxon>
        <taxon>Metazoa</taxon>
        <taxon>Spiralia</taxon>
        <taxon>Lophotrochozoa</taxon>
        <taxon>Mollusca</taxon>
        <taxon>Bivalvia</taxon>
        <taxon>Autobranchia</taxon>
        <taxon>Pteriomorphia</taxon>
        <taxon>Ostreida</taxon>
        <taxon>Ostreoidea</taxon>
        <taxon>Ostreidae</taxon>
        <taxon>Magallana</taxon>
    </lineage>
</organism>
<dbReference type="InParanoid" id="K1QSK8"/>
<dbReference type="HOGENOM" id="CLU_007742_5_0_1"/>
<accession>K1QSK8</accession>
<dbReference type="SUPFAM" id="SSF101898">
    <property type="entry name" value="NHL repeat"/>
    <property type="match status" value="1"/>
</dbReference>
<dbReference type="EMBL" id="JH815710">
    <property type="protein sequence ID" value="EKC31930.1"/>
    <property type="molecule type" value="Genomic_DNA"/>
</dbReference>
<name>K1QSK8_MAGGI</name>
<dbReference type="AlphaFoldDB" id="K1QSK8"/>
<dbReference type="GO" id="GO:0061630">
    <property type="term" value="F:ubiquitin protein ligase activity"/>
    <property type="evidence" value="ECO:0007669"/>
    <property type="project" value="TreeGrafter"/>
</dbReference>
<dbReference type="PANTHER" id="PTHR24104">
    <property type="entry name" value="E3 UBIQUITIN-PROTEIN LIGASE NHLRC1-RELATED"/>
    <property type="match status" value="1"/>
</dbReference>
<dbReference type="InterPro" id="IPR011042">
    <property type="entry name" value="6-blade_b-propeller_TolB-like"/>
</dbReference>
<dbReference type="Gene3D" id="2.120.10.30">
    <property type="entry name" value="TolB, C-terminal domain"/>
    <property type="match status" value="1"/>
</dbReference>
<evidence type="ECO:0000313" key="1">
    <source>
        <dbReference type="EMBL" id="EKC31930.1"/>
    </source>
</evidence>
<gene>
    <name evidence="1" type="ORF">CGI_10004225</name>
</gene>